<name>A0A1Y5TAQ8_9RHOB</name>
<dbReference type="AlphaFoldDB" id="A0A1Y5TAQ8"/>
<organism evidence="2 3">
    <name type="scientific">Roseisalinus antarcticus</name>
    <dbReference type="NCBI Taxonomy" id="254357"/>
    <lineage>
        <taxon>Bacteria</taxon>
        <taxon>Pseudomonadati</taxon>
        <taxon>Pseudomonadota</taxon>
        <taxon>Alphaproteobacteria</taxon>
        <taxon>Rhodobacterales</taxon>
        <taxon>Roseobacteraceae</taxon>
        <taxon>Roseisalinus</taxon>
    </lineage>
</organism>
<dbReference type="Gene3D" id="1.20.120.10">
    <property type="entry name" value="Cytochrome c/b562"/>
    <property type="match status" value="1"/>
</dbReference>
<dbReference type="Pfam" id="PF01322">
    <property type="entry name" value="Cytochrom_C_2"/>
    <property type="match status" value="1"/>
</dbReference>
<gene>
    <name evidence="2" type="primary">cycF</name>
    <name evidence="2" type="ORF">ROA7023_02735</name>
</gene>
<dbReference type="GO" id="GO:0009055">
    <property type="term" value="F:electron transfer activity"/>
    <property type="evidence" value="ECO:0007669"/>
    <property type="project" value="InterPro"/>
</dbReference>
<feature type="chain" id="PRO_5012802839" evidence="1">
    <location>
        <begin position="23"/>
        <end position="157"/>
    </location>
</feature>
<dbReference type="Proteomes" id="UP000193900">
    <property type="component" value="Unassembled WGS sequence"/>
</dbReference>
<dbReference type="EMBL" id="FWFZ01000014">
    <property type="protein sequence ID" value="SLN59562.1"/>
    <property type="molecule type" value="Genomic_DNA"/>
</dbReference>
<dbReference type="InterPro" id="IPR010980">
    <property type="entry name" value="Cyt_c/b562"/>
</dbReference>
<dbReference type="InterPro" id="IPR002321">
    <property type="entry name" value="Cyt_c_II"/>
</dbReference>
<feature type="signal peptide" evidence="1">
    <location>
        <begin position="1"/>
        <end position="22"/>
    </location>
</feature>
<dbReference type="GO" id="GO:0005506">
    <property type="term" value="F:iron ion binding"/>
    <property type="evidence" value="ECO:0007669"/>
    <property type="project" value="InterPro"/>
</dbReference>
<dbReference type="GO" id="GO:0022900">
    <property type="term" value="P:electron transport chain"/>
    <property type="evidence" value="ECO:0007669"/>
    <property type="project" value="InterPro"/>
</dbReference>
<dbReference type="PROSITE" id="PS51009">
    <property type="entry name" value="CYTCII"/>
    <property type="match status" value="1"/>
</dbReference>
<sequence>MSSFSRPVLFAAAMGVAAPAFAESHVDPAIAGAIAARQAHMQLYAHNLGIVGGMAQGEIEYDAEMATTAAADLVALSQISEQAYWPEGSDNSTGMTRALPAIWESPEGFAEHRADLIENAMALEAVAGDGVEALGGALRGIGGTCGACHREYRARDN</sequence>
<reference evidence="2 3" key="1">
    <citation type="submission" date="2017-03" db="EMBL/GenBank/DDBJ databases">
        <authorList>
            <person name="Afonso C.L."/>
            <person name="Miller P.J."/>
            <person name="Scott M.A."/>
            <person name="Spackman E."/>
            <person name="Goraichik I."/>
            <person name="Dimitrov K.M."/>
            <person name="Suarez D.L."/>
            <person name="Swayne D.E."/>
        </authorList>
    </citation>
    <scope>NUCLEOTIDE SEQUENCE [LARGE SCALE GENOMIC DNA]</scope>
    <source>
        <strain evidence="2 3">CECT 7023</strain>
    </source>
</reference>
<evidence type="ECO:0000313" key="2">
    <source>
        <dbReference type="EMBL" id="SLN59562.1"/>
    </source>
</evidence>
<evidence type="ECO:0000256" key="1">
    <source>
        <dbReference type="SAM" id="SignalP"/>
    </source>
</evidence>
<protein>
    <submittedName>
        <fullName evidence="2">Cytochrome c-554</fullName>
    </submittedName>
</protein>
<dbReference type="GO" id="GO:0020037">
    <property type="term" value="F:heme binding"/>
    <property type="evidence" value="ECO:0007669"/>
    <property type="project" value="InterPro"/>
</dbReference>
<accession>A0A1Y5TAQ8</accession>
<evidence type="ECO:0000313" key="3">
    <source>
        <dbReference type="Proteomes" id="UP000193900"/>
    </source>
</evidence>
<keyword evidence="1" id="KW-0732">Signal</keyword>
<keyword evidence="3" id="KW-1185">Reference proteome</keyword>
<dbReference type="SUPFAM" id="SSF47175">
    <property type="entry name" value="Cytochromes"/>
    <property type="match status" value="1"/>
</dbReference>
<proteinExistence type="predicted"/>